<evidence type="ECO:0000256" key="10">
    <source>
        <dbReference type="ARBA" id="ARBA00022833"/>
    </source>
</evidence>
<dbReference type="Pfam" id="PF01546">
    <property type="entry name" value="Peptidase_M20"/>
    <property type="match status" value="1"/>
</dbReference>
<dbReference type="Gene3D" id="3.40.630.10">
    <property type="entry name" value="Zn peptidases"/>
    <property type="match status" value="2"/>
</dbReference>
<dbReference type="NCBIfam" id="TIGR01246">
    <property type="entry name" value="dapE_proteo"/>
    <property type="match status" value="1"/>
</dbReference>
<keyword evidence="13 16" id="KW-0170">Cobalt</keyword>
<keyword evidence="7 16" id="KW-0028">Amino-acid biosynthesis</keyword>
<dbReference type="SUPFAM" id="SSF55031">
    <property type="entry name" value="Bacterial exopeptidase dimerisation domain"/>
    <property type="match status" value="1"/>
</dbReference>
<evidence type="ECO:0000313" key="18">
    <source>
        <dbReference type="EMBL" id="QCI24199.1"/>
    </source>
</evidence>
<keyword evidence="8 16" id="KW-0479">Metal-binding</keyword>
<comment type="cofactor">
    <cofactor evidence="16">
        <name>Zn(2+)</name>
        <dbReference type="ChEBI" id="CHEBI:29105"/>
    </cofactor>
    <cofactor evidence="16">
        <name>Co(2+)</name>
        <dbReference type="ChEBI" id="CHEBI:48828"/>
    </cofactor>
    <text evidence="16">Binds 2 Zn(2+) or Co(2+) ions per subunit.</text>
</comment>
<evidence type="ECO:0000256" key="2">
    <source>
        <dbReference type="ARBA" id="ARBA00005130"/>
    </source>
</evidence>
<dbReference type="PANTHER" id="PTHR43808">
    <property type="entry name" value="ACETYLORNITHINE DEACETYLASE"/>
    <property type="match status" value="1"/>
</dbReference>
<dbReference type="Pfam" id="PF07687">
    <property type="entry name" value="M20_dimer"/>
    <property type="match status" value="1"/>
</dbReference>
<dbReference type="SUPFAM" id="SSF53187">
    <property type="entry name" value="Zn-dependent exopeptidases"/>
    <property type="match status" value="1"/>
</dbReference>
<evidence type="ECO:0000256" key="12">
    <source>
        <dbReference type="ARBA" id="ARBA00023154"/>
    </source>
</evidence>
<evidence type="ECO:0000256" key="8">
    <source>
        <dbReference type="ARBA" id="ARBA00022723"/>
    </source>
</evidence>
<feature type="domain" description="Peptidase M20 dimerisation" evidence="17">
    <location>
        <begin position="175"/>
        <end position="282"/>
    </location>
</feature>
<keyword evidence="12 16" id="KW-0457">Lysine biosynthesis</keyword>
<feature type="binding site" evidence="16">
    <location>
        <position position="99"/>
    </location>
    <ligand>
        <name>Zn(2+)</name>
        <dbReference type="ChEBI" id="CHEBI:29105"/>
        <label>2</label>
    </ligand>
</feature>
<comment type="function">
    <text evidence="16">Catalyzes the hydrolysis of N-succinyl-L,L-diaminopimelic acid (SDAP), forming succinate and LL-2,6-diaminopimelate (DAP), an intermediate involved in the bacterial biosynthesis of lysine and meso-diaminopimelic acid, an essential component of bacterial cell walls.</text>
</comment>
<feature type="binding site" evidence="16">
    <location>
        <position position="66"/>
    </location>
    <ligand>
        <name>Zn(2+)</name>
        <dbReference type="ChEBI" id="CHEBI:29105"/>
        <label>1</label>
    </ligand>
</feature>
<feature type="binding site" evidence="16">
    <location>
        <position position="162"/>
    </location>
    <ligand>
        <name>Zn(2+)</name>
        <dbReference type="ChEBI" id="CHEBI:29105"/>
        <label>1</label>
    </ligand>
</feature>
<feature type="active site" description="Proton acceptor" evidence="16">
    <location>
        <position position="133"/>
    </location>
</feature>
<dbReference type="AlphaFoldDB" id="A0A4D6Y515"/>
<dbReference type="GO" id="GO:0050897">
    <property type="term" value="F:cobalt ion binding"/>
    <property type="evidence" value="ECO:0007669"/>
    <property type="project" value="UniProtKB-UniRule"/>
</dbReference>
<evidence type="ECO:0000256" key="3">
    <source>
        <dbReference type="ARBA" id="ARBA00006746"/>
    </source>
</evidence>
<gene>
    <name evidence="16 18" type="primary">dapE</name>
    <name evidence="18" type="ORF">D9V75_00435</name>
</gene>
<dbReference type="InterPro" id="IPR001261">
    <property type="entry name" value="ArgE/DapE_CS"/>
</dbReference>
<protein>
    <recommendedName>
        <fullName evidence="6 16">Succinyl-diaminopimelate desuccinylase</fullName>
        <shortName evidence="16">SDAP desuccinylase</shortName>
        <ecNumber evidence="5 16">3.5.1.18</ecNumber>
    </recommendedName>
    <alternativeName>
        <fullName evidence="14 16">N-succinyl-LL-2,6-diaminoheptanedioate amidohydrolase</fullName>
    </alternativeName>
</protein>
<dbReference type="InterPro" id="IPR005941">
    <property type="entry name" value="DapE_proteobac"/>
</dbReference>
<evidence type="ECO:0000256" key="15">
    <source>
        <dbReference type="ARBA" id="ARBA00051301"/>
    </source>
</evidence>
<dbReference type="PANTHER" id="PTHR43808:SF31">
    <property type="entry name" value="N-ACETYL-L-CITRULLINE DEACETYLASE"/>
    <property type="match status" value="1"/>
</dbReference>
<dbReference type="GO" id="GO:0009089">
    <property type="term" value="P:lysine biosynthetic process via diaminopimelate"/>
    <property type="evidence" value="ECO:0007669"/>
    <property type="project" value="UniProtKB-UniRule"/>
</dbReference>
<comment type="cofactor">
    <cofactor evidence="1">
        <name>Co(2+)</name>
        <dbReference type="ChEBI" id="CHEBI:48828"/>
    </cofactor>
</comment>
<dbReference type="HAMAP" id="MF_01690">
    <property type="entry name" value="DapE"/>
    <property type="match status" value="1"/>
</dbReference>
<evidence type="ECO:0000256" key="11">
    <source>
        <dbReference type="ARBA" id="ARBA00022915"/>
    </source>
</evidence>
<evidence type="ECO:0000259" key="17">
    <source>
        <dbReference type="Pfam" id="PF07687"/>
    </source>
</evidence>
<dbReference type="InterPro" id="IPR002933">
    <property type="entry name" value="Peptidase_M20"/>
</dbReference>
<reference evidence="18 19" key="2">
    <citation type="submission" date="2019-05" db="EMBL/GenBank/DDBJ databases">
        <title>Genome evolution of the obligate endosymbiont Buchnera aphidicola.</title>
        <authorList>
            <person name="Moran N.A."/>
        </authorList>
    </citation>
    <scope>NUCLEOTIDE SEQUENCE [LARGE SCALE GENOMIC DNA]</scope>
    <source>
        <strain evidence="18 19">Mst</strain>
    </source>
</reference>
<feature type="binding site" evidence="16">
    <location>
        <position position="134"/>
    </location>
    <ligand>
        <name>Zn(2+)</name>
        <dbReference type="ChEBI" id="CHEBI:29105"/>
        <label>2</label>
    </ligand>
</feature>
<evidence type="ECO:0000313" key="19">
    <source>
        <dbReference type="Proteomes" id="UP000298673"/>
    </source>
</evidence>
<evidence type="ECO:0000256" key="7">
    <source>
        <dbReference type="ARBA" id="ARBA00022605"/>
    </source>
</evidence>
<evidence type="ECO:0000256" key="6">
    <source>
        <dbReference type="ARBA" id="ARBA00022391"/>
    </source>
</evidence>
<proteinExistence type="inferred from homology"/>
<evidence type="ECO:0000256" key="1">
    <source>
        <dbReference type="ARBA" id="ARBA00001941"/>
    </source>
</evidence>
<dbReference type="RefSeq" id="WP_158343203.1">
    <property type="nucleotide sequence ID" value="NZ_CP034861.1"/>
</dbReference>
<comment type="catalytic activity">
    <reaction evidence="15 16">
        <text>N-succinyl-(2S,6S)-2,6-diaminopimelate + H2O = (2S,6S)-2,6-diaminopimelate + succinate</text>
        <dbReference type="Rhea" id="RHEA:22608"/>
        <dbReference type="ChEBI" id="CHEBI:15377"/>
        <dbReference type="ChEBI" id="CHEBI:30031"/>
        <dbReference type="ChEBI" id="CHEBI:57609"/>
        <dbReference type="ChEBI" id="CHEBI:58087"/>
        <dbReference type="EC" id="3.5.1.18"/>
    </reaction>
</comment>
<dbReference type="CDD" id="cd03891">
    <property type="entry name" value="M20_DapE_proteobac"/>
    <property type="match status" value="1"/>
</dbReference>
<dbReference type="EC" id="3.5.1.18" evidence="5 16"/>
<evidence type="ECO:0000256" key="5">
    <source>
        <dbReference type="ARBA" id="ARBA00011921"/>
    </source>
</evidence>
<evidence type="ECO:0000256" key="16">
    <source>
        <dbReference type="HAMAP-Rule" id="MF_01690"/>
    </source>
</evidence>
<dbReference type="OrthoDB" id="9809784at2"/>
<evidence type="ECO:0000256" key="9">
    <source>
        <dbReference type="ARBA" id="ARBA00022801"/>
    </source>
</evidence>
<accession>A0A4D6Y515</accession>
<dbReference type="FunFam" id="3.40.630.10:FF:000005">
    <property type="entry name" value="Succinyl-diaminopimelate desuccinylase"/>
    <property type="match status" value="1"/>
</dbReference>
<evidence type="ECO:0000256" key="13">
    <source>
        <dbReference type="ARBA" id="ARBA00023285"/>
    </source>
</evidence>
<feature type="binding site" evidence="16">
    <location>
        <position position="348"/>
    </location>
    <ligand>
        <name>Zn(2+)</name>
        <dbReference type="ChEBI" id="CHEBI:29105"/>
        <label>2</label>
    </ligand>
</feature>
<feature type="binding site" evidence="16">
    <location>
        <position position="99"/>
    </location>
    <ligand>
        <name>Zn(2+)</name>
        <dbReference type="ChEBI" id="CHEBI:29105"/>
        <label>1</label>
    </ligand>
</feature>
<dbReference type="InterPro" id="IPR011650">
    <property type="entry name" value="Peptidase_M20_dimer"/>
</dbReference>
<keyword evidence="9 16" id="KW-0378">Hydrolase</keyword>
<dbReference type="UniPathway" id="UPA00034">
    <property type="reaction ID" value="UER00021"/>
</dbReference>
<comment type="pathway">
    <text evidence="2 16">Amino-acid biosynthesis; L-lysine biosynthesis via DAP pathway; LL-2,6-diaminopimelate from (S)-tetrahydrodipicolinate (succinylase route): step 3/3.</text>
</comment>
<dbReference type="PROSITE" id="PS00759">
    <property type="entry name" value="ARGE_DAPE_CPG2_2"/>
    <property type="match status" value="1"/>
</dbReference>
<keyword evidence="10 16" id="KW-0862">Zinc</keyword>
<name>A0A4D6Y515_9GAMM</name>
<reference evidence="18 19" key="1">
    <citation type="submission" date="2018-12" db="EMBL/GenBank/DDBJ databases">
        <authorList>
            <person name="Chong R.A."/>
        </authorList>
    </citation>
    <scope>NUCLEOTIDE SEQUENCE [LARGE SCALE GENOMIC DNA]</scope>
    <source>
        <strain evidence="18 19">Mst</strain>
    </source>
</reference>
<dbReference type="Proteomes" id="UP000298673">
    <property type="component" value="Chromosome"/>
</dbReference>
<comment type="subunit">
    <text evidence="4 16">Homodimer.</text>
</comment>
<dbReference type="InterPro" id="IPR036264">
    <property type="entry name" value="Bact_exopeptidase_dim_dom"/>
</dbReference>
<dbReference type="GO" id="GO:0009014">
    <property type="term" value="F:succinyl-diaminopimelate desuccinylase activity"/>
    <property type="evidence" value="ECO:0007669"/>
    <property type="project" value="UniProtKB-UniRule"/>
</dbReference>
<keyword evidence="11 16" id="KW-0220">Diaminopimelate biosynthesis</keyword>
<dbReference type="NCBIfam" id="NF009557">
    <property type="entry name" value="PRK13009.1"/>
    <property type="match status" value="1"/>
</dbReference>
<dbReference type="GO" id="GO:0006526">
    <property type="term" value="P:L-arginine biosynthetic process"/>
    <property type="evidence" value="ECO:0007669"/>
    <property type="project" value="TreeGrafter"/>
</dbReference>
<comment type="similarity">
    <text evidence="3 16">Belongs to the peptidase M20A family. DapE subfamily.</text>
</comment>
<feature type="active site" evidence="16">
    <location>
        <position position="68"/>
    </location>
</feature>
<dbReference type="InterPro" id="IPR050072">
    <property type="entry name" value="Peptidase_M20A"/>
</dbReference>
<dbReference type="GO" id="GO:0008270">
    <property type="term" value="F:zinc ion binding"/>
    <property type="evidence" value="ECO:0007669"/>
    <property type="project" value="UniProtKB-UniRule"/>
</dbReference>
<organism evidence="18 19">
    <name type="scientific">Buchnera aphidicola</name>
    <name type="common">Muscaphis stroyani</name>
    <dbReference type="NCBI Taxonomy" id="1241869"/>
    <lineage>
        <taxon>Bacteria</taxon>
        <taxon>Pseudomonadati</taxon>
        <taxon>Pseudomonadota</taxon>
        <taxon>Gammaproteobacteria</taxon>
        <taxon>Enterobacterales</taxon>
        <taxon>Erwiniaceae</taxon>
        <taxon>Buchnera</taxon>
    </lineage>
</organism>
<dbReference type="GO" id="GO:0008777">
    <property type="term" value="F:acetylornithine deacetylase activity"/>
    <property type="evidence" value="ECO:0007669"/>
    <property type="project" value="TreeGrafter"/>
</dbReference>
<evidence type="ECO:0000256" key="14">
    <source>
        <dbReference type="ARBA" id="ARBA00031891"/>
    </source>
</evidence>
<dbReference type="GO" id="GO:0019877">
    <property type="term" value="P:diaminopimelate biosynthetic process"/>
    <property type="evidence" value="ECO:0007669"/>
    <property type="project" value="UniProtKB-UniRule"/>
</dbReference>
<sequence>MVCEITELAKKLICIPSISPRDLGCQKILIKRLKSIGFQIQEINICDTKNFWAFRGTGKTLTFAGHTDVVSPGEEKIWKTSPFDPVIRNGILFGRGSSDMKGALAAMIIAAERFVSKFPNHQGRLSFLITSDEESSAVNGTLKVVEYLINKKDTIDYCIVGEPSSSQIVGDVIKNGRRGSITANVKIYGVQGHIAYPNLAENPIHKGLPVILKILSLKLDNGNSFFSPTSVNFSNIHAGSGSSNIIPSSLFFQFNFRFSTETSDKEIKLKIKDILDKSNLKYSIEWFLSGQPFLTKSGLLLDTVIQSVVYINHINPIISTNGGTSDGRFISLMNAQIVELGLLNNTIHKVNECVKISDLKALSLIYEDVMKKLLV</sequence>
<dbReference type="EMBL" id="CP034861">
    <property type="protein sequence ID" value="QCI24199.1"/>
    <property type="molecule type" value="Genomic_DNA"/>
</dbReference>
<evidence type="ECO:0000256" key="4">
    <source>
        <dbReference type="ARBA" id="ARBA00011738"/>
    </source>
</evidence>